<keyword evidence="2" id="KW-0805">Transcription regulation</keyword>
<comment type="caution">
    <text evidence="9">The sequence shown here is derived from an EMBL/GenBank/DDBJ whole genome shotgun (WGS) entry which is preliminary data.</text>
</comment>
<dbReference type="PROSITE" id="PS00622">
    <property type="entry name" value="HTH_LUXR_1"/>
    <property type="match status" value="1"/>
</dbReference>
<dbReference type="Gene3D" id="3.40.50.2300">
    <property type="match status" value="1"/>
</dbReference>
<dbReference type="InterPro" id="IPR011006">
    <property type="entry name" value="CheY-like_superfamily"/>
</dbReference>
<dbReference type="SMART" id="SM00448">
    <property type="entry name" value="REC"/>
    <property type="match status" value="1"/>
</dbReference>
<dbReference type="InterPro" id="IPR016032">
    <property type="entry name" value="Sig_transdc_resp-reg_C-effctor"/>
</dbReference>
<feature type="region of interest" description="Disordered" evidence="6">
    <location>
        <begin position="260"/>
        <end position="329"/>
    </location>
</feature>
<reference evidence="9" key="1">
    <citation type="submission" date="2023-06" db="EMBL/GenBank/DDBJ databases">
        <title>Gycomyces niveus sp.nov., a novel actinomycete isolated from soil in Shouguang.</title>
        <authorList>
            <person name="Yang X."/>
            <person name="Zhao J."/>
        </authorList>
    </citation>
    <scope>NUCLEOTIDE SEQUENCE</scope>
    <source>
        <strain evidence="9">NEAU C2</strain>
    </source>
</reference>
<dbReference type="SMART" id="SM00421">
    <property type="entry name" value="HTH_LUXR"/>
    <property type="match status" value="1"/>
</dbReference>
<evidence type="ECO:0000256" key="6">
    <source>
        <dbReference type="SAM" id="MobiDB-lite"/>
    </source>
</evidence>
<evidence type="ECO:0000259" key="7">
    <source>
        <dbReference type="PROSITE" id="PS50043"/>
    </source>
</evidence>
<keyword evidence="4" id="KW-0804">Transcription</keyword>
<proteinExistence type="predicted"/>
<feature type="domain" description="HTH luxR-type" evidence="7">
    <location>
        <begin position="142"/>
        <end position="207"/>
    </location>
</feature>
<gene>
    <name evidence="9" type="ORF">QWI33_13845</name>
</gene>
<dbReference type="InterPro" id="IPR001789">
    <property type="entry name" value="Sig_transdc_resp-reg_receiver"/>
</dbReference>
<evidence type="ECO:0000256" key="3">
    <source>
        <dbReference type="ARBA" id="ARBA00023125"/>
    </source>
</evidence>
<dbReference type="PANTHER" id="PTHR43214:SF24">
    <property type="entry name" value="TRANSCRIPTIONAL REGULATORY PROTEIN NARL-RELATED"/>
    <property type="match status" value="1"/>
</dbReference>
<dbReference type="PROSITE" id="PS50110">
    <property type="entry name" value="RESPONSE_REGULATORY"/>
    <property type="match status" value="1"/>
</dbReference>
<evidence type="ECO:0000313" key="9">
    <source>
        <dbReference type="EMBL" id="MDN3240813.1"/>
    </source>
</evidence>
<dbReference type="CDD" id="cd17535">
    <property type="entry name" value="REC_NarL-like"/>
    <property type="match status" value="1"/>
</dbReference>
<dbReference type="Proteomes" id="UP001171902">
    <property type="component" value="Unassembled WGS sequence"/>
</dbReference>
<protein>
    <submittedName>
        <fullName evidence="9">Response regulator transcription factor</fullName>
    </submittedName>
</protein>
<feature type="compositionally biased region" description="Basic residues" evidence="6">
    <location>
        <begin position="312"/>
        <end position="329"/>
    </location>
</feature>
<dbReference type="InterPro" id="IPR039420">
    <property type="entry name" value="WalR-like"/>
</dbReference>
<keyword evidence="3" id="KW-0238">DNA-binding</keyword>
<accession>A0ABT7YRB2</accession>
<feature type="modified residue" description="4-aspartylphosphate" evidence="5">
    <location>
        <position position="53"/>
    </location>
</feature>
<dbReference type="PANTHER" id="PTHR43214">
    <property type="entry name" value="TWO-COMPONENT RESPONSE REGULATOR"/>
    <property type="match status" value="1"/>
</dbReference>
<dbReference type="CDD" id="cd06170">
    <property type="entry name" value="LuxR_C_like"/>
    <property type="match status" value="1"/>
</dbReference>
<feature type="domain" description="Response regulatory" evidence="8">
    <location>
        <begin position="2"/>
        <end position="119"/>
    </location>
</feature>
<dbReference type="SUPFAM" id="SSF52172">
    <property type="entry name" value="CheY-like"/>
    <property type="match status" value="1"/>
</dbReference>
<organism evidence="9 10">
    <name type="scientific">Glycomyces tritici</name>
    <dbReference type="NCBI Taxonomy" id="2665176"/>
    <lineage>
        <taxon>Bacteria</taxon>
        <taxon>Bacillati</taxon>
        <taxon>Actinomycetota</taxon>
        <taxon>Actinomycetes</taxon>
        <taxon>Glycomycetales</taxon>
        <taxon>Glycomycetaceae</taxon>
        <taxon>Glycomyces</taxon>
    </lineage>
</organism>
<dbReference type="InterPro" id="IPR000792">
    <property type="entry name" value="Tscrpt_reg_LuxR_C"/>
</dbReference>
<dbReference type="PROSITE" id="PS50043">
    <property type="entry name" value="HTH_LUXR_2"/>
    <property type="match status" value="1"/>
</dbReference>
<dbReference type="PRINTS" id="PR00038">
    <property type="entry name" value="HTHLUXR"/>
</dbReference>
<evidence type="ECO:0000256" key="2">
    <source>
        <dbReference type="ARBA" id="ARBA00023015"/>
    </source>
</evidence>
<evidence type="ECO:0000259" key="8">
    <source>
        <dbReference type="PROSITE" id="PS50110"/>
    </source>
</evidence>
<sequence>MTVLIADDDPLVRTGLRTLLAAQPGIEPVAEASGGAQVLPLVRQFRPDVVLMDVRMPDLDGIAATRLLRESLADPPHVLVITTFENDDYVYEALRSGAGGFVLKRADIGQIALAVRVVASGALLFPEAIRALAAAHAPPPGNAHGPVALTPREAEVLRLVAEGLSNQAIASRLFLGLETVKTHVGSVLTKLGARNRTEAVIMAYESGFVRPGERRLPGRTTVTVRSALSQWHNRTRCSVLAPTVYSPYSFTFRGAMPTLRKTGKQNGEENSGAARHRNGGGDARAGHCRPGPGRGLQRVQPRGRREAGHGHAGVRRLRRPGHRLHAALR</sequence>
<keyword evidence="1 5" id="KW-0597">Phosphoprotein</keyword>
<evidence type="ECO:0000256" key="5">
    <source>
        <dbReference type="PROSITE-ProRule" id="PRU00169"/>
    </source>
</evidence>
<dbReference type="Pfam" id="PF00072">
    <property type="entry name" value="Response_reg"/>
    <property type="match status" value="1"/>
</dbReference>
<dbReference type="Pfam" id="PF00196">
    <property type="entry name" value="GerE"/>
    <property type="match status" value="1"/>
</dbReference>
<evidence type="ECO:0000256" key="1">
    <source>
        <dbReference type="ARBA" id="ARBA00022553"/>
    </source>
</evidence>
<dbReference type="SUPFAM" id="SSF46894">
    <property type="entry name" value="C-terminal effector domain of the bipartite response regulators"/>
    <property type="match status" value="1"/>
</dbReference>
<keyword evidence="10" id="KW-1185">Reference proteome</keyword>
<evidence type="ECO:0000256" key="4">
    <source>
        <dbReference type="ARBA" id="ARBA00023163"/>
    </source>
</evidence>
<name>A0ABT7YRB2_9ACTN</name>
<dbReference type="EMBL" id="JAUEMJ010000003">
    <property type="protein sequence ID" value="MDN3240813.1"/>
    <property type="molecule type" value="Genomic_DNA"/>
</dbReference>
<dbReference type="InterPro" id="IPR058245">
    <property type="entry name" value="NreC/VraR/RcsB-like_REC"/>
</dbReference>
<evidence type="ECO:0000313" key="10">
    <source>
        <dbReference type="Proteomes" id="UP001171902"/>
    </source>
</evidence>